<feature type="transmembrane region" description="Helical" evidence="4">
    <location>
        <begin position="63"/>
        <end position="84"/>
    </location>
</feature>
<accession>A0A917DWN8</accession>
<proteinExistence type="predicted"/>
<reference evidence="6" key="2">
    <citation type="submission" date="2020-09" db="EMBL/GenBank/DDBJ databases">
        <authorList>
            <person name="Sun Q."/>
            <person name="Zhou Y."/>
        </authorList>
    </citation>
    <scope>NUCLEOTIDE SEQUENCE</scope>
    <source>
        <strain evidence="6">CGMCC 1.15958</strain>
    </source>
</reference>
<reference evidence="6" key="1">
    <citation type="journal article" date="2014" name="Int. J. Syst. Evol. Microbiol.">
        <title>Complete genome sequence of Corynebacterium casei LMG S-19264T (=DSM 44701T), isolated from a smear-ripened cheese.</title>
        <authorList>
            <consortium name="US DOE Joint Genome Institute (JGI-PGF)"/>
            <person name="Walter F."/>
            <person name="Albersmeier A."/>
            <person name="Kalinowski J."/>
            <person name="Ruckert C."/>
        </authorList>
    </citation>
    <scope>NUCLEOTIDE SEQUENCE</scope>
    <source>
        <strain evidence="6">CGMCC 1.15958</strain>
    </source>
</reference>
<dbReference type="GO" id="GO:0022857">
    <property type="term" value="F:transmembrane transporter activity"/>
    <property type="evidence" value="ECO:0007669"/>
    <property type="project" value="InterPro"/>
</dbReference>
<dbReference type="AlphaFoldDB" id="A0A917DWN8"/>
<dbReference type="InterPro" id="IPR020846">
    <property type="entry name" value="MFS_dom"/>
</dbReference>
<feature type="transmembrane region" description="Helical" evidence="4">
    <location>
        <begin position="117"/>
        <end position="136"/>
    </location>
</feature>
<feature type="domain" description="Major facilitator superfamily (MFS) profile" evidence="5">
    <location>
        <begin position="1"/>
        <end position="409"/>
    </location>
</feature>
<dbReference type="Proteomes" id="UP000609064">
    <property type="component" value="Unassembled WGS sequence"/>
</dbReference>
<dbReference type="Pfam" id="PF07690">
    <property type="entry name" value="MFS_1"/>
    <property type="match status" value="1"/>
</dbReference>
<dbReference type="InterPro" id="IPR036259">
    <property type="entry name" value="MFS_trans_sf"/>
</dbReference>
<organism evidence="6 7">
    <name type="scientific">Emticicia aquatilis</name>
    <dbReference type="NCBI Taxonomy" id="1537369"/>
    <lineage>
        <taxon>Bacteria</taxon>
        <taxon>Pseudomonadati</taxon>
        <taxon>Bacteroidota</taxon>
        <taxon>Cytophagia</taxon>
        <taxon>Cytophagales</taxon>
        <taxon>Leadbetterellaceae</taxon>
        <taxon>Emticicia</taxon>
    </lineage>
</organism>
<dbReference type="GO" id="GO:0005886">
    <property type="term" value="C:plasma membrane"/>
    <property type="evidence" value="ECO:0007669"/>
    <property type="project" value="TreeGrafter"/>
</dbReference>
<feature type="transmembrane region" description="Helical" evidence="4">
    <location>
        <begin position="295"/>
        <end position="312"/>
    </location>
</feature>
<evidence type="ECO:0000313" key="6">
    <source>
        <dbReference type="EMBL" id="GGD74824.1"/>
    </source>
</evidence>
<dbReference type="PANTHER" id="PTHR23521">
    <property type="entry name" value="TRANSPORTER MFS SUPERFAMILY"/>
    <property type="match status" value="1"/>
</dbReference>
<feature type="transmembrane region" description="Helical" evidence="4">
    <location>
        <begin position="318"/>
        <end position="334"/>
    </location>
</feature>
<evidence type="ECO:0000256" key="4">
    <source>
        <dbReference type="SAM" id="Phobius"/>
    </source>
</evidence>
<evidence type="ECO:0000313" key="7">
    <source>
        <dbReference type="Proteomes" id="UP000609064"/>
    </source>
</evidence>
<dbReference type="SUPFAM" id="SSF103473">
    <property type="entry name" value="MFS general substrate transporter"/>
    <property type="match status" value="1"/>
</dbReference>
<evidence type="ECO:0000256" key="3">
    <source>
        <dbReference type="ARBA" id="ARBA00023136"/>
    </source>
</evidence>
<dbReference type="InterPro" id="IPR011701">
    <property type="entry name" value="MFS"/>
</dbReference>
<gene>
    <name evidence="6" type="ORF">GCM10011514_43560</name>
</gene>
<evidence type="ECO:0000256" key="2">
    <source>
        <dbReference type="ARBA" id="ARBA00022989"/>
    </source>
</evidence>
<keyword evidence="1 4" id="KW-0812">Transmembrane</keyword>
<protein>
    <submittedName>
        <fullName evidence="6">Membrane protein</fullName>
    </submittedName>
</protein>
<sequence length="409" mass="45336">MAFFSQICLYNPIFQIVTSSSKRPTYFLIVLVFAQFAGTTLWLSGNAVSAQIEAELGVKLGGWLTSTVQLGFILGTLLNAIFAVPERVLSSRLFLFSAVFGALANISIAAFPLNVPLVLISRLFTGLFLAGIYPIGMKIAADWYGKDLGRAMGYLVGALVLGKSFPYLLKGISFELPWKEFLFLISLVSLIGGGGLWLLLPDKPLPLQHNQFSIKALTVIFKIPKLRAAAFGYFGHMWELYAFWAFLPAIWKVYLHFHTEYNFNVPIATFIIIVVGFLGCWLGGLLAIRIGSGKVALFQLAISLICCFILPFGTKFPLPIFSILMLVWGITVVGDSPQFSTLVSRFALVERRGSIITLVTSIGFAITIFSIQLIDFLLKYFSNDLRIFWVLCLGPVLGLLTSYKRLFNE</sequence>
<name>A0A917DWN8_9BACT</name>
<feature type="transmembrane region" description="Helical" evidence="4">
    <location>
        <begin position="148"/>
        <end position="169"/>
    </location>
</feature>
<dbReference type="Gene3D" id="1.20.1250.20">
    <property type="entry name" value="MFS general substrate transporter like domains"/>
    <property type="match status" value="1"/>
</dbReference>
<feature type="transmembrane region" description="Helical" evidence="4">
    <location>
        <begin position="25"/>
        <end position="43"/>
    </location>
</feature>
<feature type="transmembrane region" description="Helical" evidence="4">
    <location>
        <begin position="386"/>
        <end position="403"/>
    </location>
</feature>
<dbReference type="PROSITE" id="PS50850">
    <property type="entry name" value="MFS"/>
    <property type="match status" value="1"/>
</dbReference>
<evidence type="ECO:0000256" key="1">
    <source>
        <dbReference type="ARBA" id="ARBA00022692"/>
    </source>
</evidence>
<dbReference type="PANTHER" id="PTHR23521:SF3">
    <property type="entry name" value="MFS TRANSPORTER"/>
    <property type="match status" value="1"/>
</dbReference>
<dbReference type="EMBL" id="BMKK01000011">
    <property type="protein sequence ID" value="GGD74824.1"/>
    <property type="molecule type" value="Genomic_DNA"/>
</dbReference>
<comment type="caution">
    <text evidence="6">The sequence shown here is derived from an EMBL/GenBank/DDBJ whole genome shotgun (WGS) entry which is preliminary data.</text>
</comment>
<feature type="transmembrane region" description="Helical" evidence="4">
    <location>
        <begin position="181"/>
        <end position="200"/>
    </location>
</feature>
<feature type="transmembrane region" description="Helical" evidence="4">
    <location>
        <begin position="93"/>
        <end position="111"/>
    </location>
</feature>
<feature type="transmembrane region" description="Helical" evidence="4">
    <location>
        <begin position="355"/>
        <end position="374"/>
    </location>
</feature>
<keyword evidence="2 4" id="KW-1133">Transmembrane helix</keyword>
<evidence type="ECO:0000259" key="5">
    <source>
        <dbReference type="PROSITE" id="PS50850"/>
    </source>
</evidence>
<feature type="transmembrane region" description="Helical" evidence="4">
    <location>
        <begin position="230"/>
        <end position="251"/>
    </location>
</feature>
<keyword evidence="7" id="KW-1185">Reference proteome</keyword>
<feature type="transmembrane region" description="Helical" evidence="4">
    <location>
        <begin position="263"/>
        <end position="288"/>
    </location>
</feature>
<keyword evidence="3 4" id="KW-0472">Membrane</keyword>